<reference evidence="1 2" key="1">
    <citation type="submission" date="2010-10" db="EMBL/GenBank/DDBJ databases">
        <title>The Genome Sequence of Synechococcus phage S-SKS1.</title>
        <authorList>
            <consortium name="The Broad Institute Genome Sequencing Platform"/>
            <person name="Henn M.R."/>
            <person name="Clokie M."/>
            <person name="Levin J."/>
            <person name="Malboeuf C."/>
            <person name="Casali M."/>
            <person name="Russ C."/>
            <person name="Lennon N."/>
            <person name="Chapman S.B."/>
            <person name="Erlich R."/>
            <person name="Young S.K."/>
            <person name="Yandava C."/>
            <person name="Zeng Q."/>
            <person name="Alvarado L."/>
            <person name="Anderson S."/>
            <person name="Berlin A."/>
            <person name="Chen Z."/>
            <person name="Freedman E."/>
            <person name="Gellesch M."/>
            <person name="Goldberg J."/>
            <person name="Green L."/>
            <person name="Griggs A."/>
            <person name="Gujja S."/>
            <person name="Heilman E.R."/>
            <person name="Heiman D."/>
            <person name="Hollinger A."/>
            <person name="Howarth C."/>
            <person name="Larson L."/>
            <person name="Mehta T."/>
            <person name="Pearson M."/>
            <person name="Roberts A."/>
            <person name="Ryan E."/>
            <person name="Saif S."/>
            <person name="Shea T."/>
            <person name="Shenoy N."/>
            <person name="Sisk P."/>
            <person name="Stolte C."/>
            <person name="Sykes S."/>
            <person name="White J."/>
            <person name="Haas B."/>
            <person name="Nusbaum C."/>
            <person name="Birren B."/>
        </authorList>
    </citation>
    <scope>NUCLEOTIDE SEQUENCE [LARGE SCALE GENOMIC DNA]</scope>
</reference>
<proteinExistence type="predicted"/>
<evidence type="ECO:0000313" key="2">
    <source>
        <dbReference type="Proteomes" id="UP000201252"/>
    </source>
</evidence>
<name>M4QPB3_9CAUD</name>
<dbReference type="KEGG" id="vg:15010964"/>
<dbReference type="EMBL" id="HQ633071">
    <property type="protein sequence ID" value="AGH31576.1"/>
    <property type="molecule type" value="Genomic_DNA"/>
</dbReference>
<dbReference type="RefSeq" id="YP_007674428.1">
    <property type="nucleotide sequence ID" value="NC_020851.1"/>
</dbReference>
<evidence type="ECO:0000313" key="1">
    <source>
        <dbReference type="EMBL" id="AGH31576.1"/>
    </source>
</evidence>
<dbReference type="OrthoDB" id="28548at10239"/>
<accession>M4QPB3</accession>
<sequence length="58" mass="7024">MKINLWYSKSMSQWRWTLCEEFRNGVTKVEQHAGQREELRDAMNDVANTVEYMLEEKL</sequence>
<dbReference type="Proteomes" id="UP000201252">
    <property type="component" value="Segment"/>
</dbReference>
<protein>
    <submittedName>
        <fullName evidence="1">Uncharacterized protein</fullName>
    </submittedName>
</protein>
<organism evidence="1 2">
    <name type="scientific">Synechococcus phage S-SKS1</name>
    <dbReference type="NCBI Taxonomy" id="754042"/>
    <lineage>
        <taxon>Viruses</taxon>
        <taxon>Duplodnaviria</taxon>
        <taxon>Heunggongvirae</taxon>
        <taxon>Uroviricota</taxon>
        <taxon>Caudoviricetes</taxon>
        <taxon>Llyrvirus</taxon>
        <taxon>Llyrvirus SSKS1</taxon>
    </lineage>
</organism>
<gene>
    <name evidence="1" type="ORF">SWZG_00063</name>
</gene>
<dbReference type="GeneID" id="15010964"/>
<keyword evidence="2" id="KW-1185">Reference proteome</keyword>